<keyword evidence="7 8" id="KW-0472">Membrane</keyword>
<dbReference type="InterPro" id="IPR050095">
    <property type="entry name" value="ECF_ABC_transporter_ATP-bd"/>
</dbReference>
<evidence type="ECO:0000256" key="7">
    <source>
        <dbReference type="ARBA" id="ARBA00023136"/>
    </source>
</evidence>
<dbReference type="InterPro" id="IPR017871">
    <property type="entry name" value="ABC_transporter-like_CS"/>
</dbReference>
<evidence type="ECO:0000313" key="11">
    <source>
        <dbReference type="Proteomes" id="UP000318509"/>
    </source>
</evidence>
<evidence type="ECO:0000256" key="6">
    <source>
        <dbReference type="ARBA" id="ARBA00022967"/>
    </source>
</evidence>
<evidence type="ECO:0000256" key="3">
    <source>
        <dbReference type="ARBA" id="ARBA00022475"/>
    </source>
</evidence>
<dbReference type="GO" id="GO:0016887">
    <property type="term" value="F:ATP hydrolysis activity"/>
    <property type="evidence" value="ECO:0007669"/>
    <property type="project" value="InterPro"/>
</dbReference>
<keyword evidence="4 8" id="KW-0547">Nucleotide-binding</keyword>
<comment type="function">
    <text evidence="8">ATP-binding (A) component of a common energy-coupling factor (ECF) ABC-transporter complex.</text>
</comment>
<dbReference type="PANTHER" id="PTHR43553">
    <property type="entry name" value="HEAVY METAL TRANSPORTER"/>
    <property type="match status" value="1"/>
</dbReference>
<evidence type="ECO:0000313" key="10">
    <source>
        <dbReference type="EMBL" id="TMI87756.1"/>
    </source>
</evidence>
<dbReference type="EMBL" id="VBAK01000151">
    <property type="protein sequence ID" value="TMI87756.1"/>
    <property type="molecule type" value="Genomic_DNA"/>
</dbReference>
<evidence type="ECO:0000256" key="2">
    <source>
        <dbReference type="ARBA" id="ARBA00022448"/>
    </source>
</evidence>
<dbReference type="NCBIfam" id="TIGR04521">
    <property type="entry name" value="ECF_ATPase_2"/>
    <property type="match status" value="1"/>
</dbReference>
<protein>
    <recommendedName>
        <fullName evidence="8">Energy-coupling factor transporter ATP-binding protein EcfA2</fullName>
        <ecNumber evidence="8">7.-.-.-</ecNumber>
    </recommendedName>
</protein>
<organism evidence="10 11">
    <name type="scientific">Candidatus Segetimicrobium genomatis</name>
    <dbReference type="NCBI Taxonomy" id="2569760"/>
    <lineage>
        <taxon>Bacteria</taxon>
        <taxon>Bacillati</taxon>
        <taxon>Candidatus Sysuimicrobiota</taxon>
        <taxon>Candidatus Sysuimicrobiia</taxon>
        <taxon>Candidatus Sysuimicrobiales</taxon>
        <taxon>Candidatus Segetimicrobiaceae</taxon>
        <taxon>Candidatus Segetimicrobium</taxon>
    </lineage>
</organism>
<dbReference type="GO" id="GO:0042626">
    <property type="term" value="F:ATPase-coupled transmembrane transporter activity"/>
    <property type="evidence" value="ECO:0007669"/>
    <property type="project" value="TreeGrafter"/>
</dbReference>
<dbReference type="InterPro" id="IPR003439">
    <property type="entry name" value="ABC_transporter-like_ATP-bd"/>
</dbReference>
<dbReference type="InterPro" id="IPR015856">
    <property type="entry name" value="ABC_transpr_CbiO/EcfA_su"/>
</dbReference>
<dbReference type="FunFam" id="3.40.50.300:FF:000224">
    <property type="entry name" value="Energy-coupling factor transporter ATP-binding protein EcfA"/>
    <property type="match status" value="1"/>
</dbReference>
<evidence type="ECO:0000256" key="4">
    <source>
        <dbReference type="ARBA" id="ARBA00022741"/>
    </source>
</evidence>
<dbReference type="InterPro" id="IPR003593">
    <property type="entry name" value="AAA+_ATPase"/>
</dbReference>
<dbReference type="PANTHER" id="PTHR43553:SF27">
    <property type="entry name" value="ENERGY-COUPLING FACTOR TRANSPORTER ATP-BINDING PROTEIN ECFA2"/>
    <property type="match status" value="1"/>
</dbReference>
<dbReference type="GO" id="GO:0043190">
    <property type="term" value="C:ATP-binding cassette (ABC) transporter complex"/>
    <property type="evidence" value="ECO:0007669"/>
    <property type="project" value="TreeGrafter"/>
</dbReference>
<keyword evidence="6" id="KW-1278">Translocase</keyword>
<dbReference type="Gene3D" id="3.40.50.300">
    <property type="entry name" value="P-loop containing nucleotide triphosphate hydrolases"/>
    <property type="match status" value="1"/>
</dbReference>
<dbReference type="EC" id="7.-.-.-" evidence="8"/>
<evidence type="ECO:0000256" key="5">
    <source>
        <dbReference type="ARBA" id="ARBA00022840"/>
    </source>
</evidence>
<keyword evidence="3 8" id="KW-1003">Cell membrane</keyword>
<accession>A0A537JX48</accession>
<evidence type="ECO:0000256" key="8">
    <source>
        <dbReference type="RuleBase" id="RU365104"/>
    </source>
</evidence>
<dbReference type="AlphaFoldDB" id="A0A537JX48"/>
<comment type="subunit">
    <text evidence="8">Forms a stable energy-coupling factor (ECF) transporter complex composed of 2 membrane-embedded substrate-binding proteins (S component), 2 ATP-binding proteins (A component) and 2 transmembrane proteins (T component).</text>
</comment>
<dbReference type="Proteomes" id="UP000318509">
    <property type="component" value="Unassembled WGS sequence"/>
</dbReference>
<dbReference type="SUPFAM" id="SSF52540">
    <property type="entry name" value="P-loop containing nucleoside triphosphate hydrolases"/>
    <property type="match status" value="1"/>
</dbReference>
<keyword evidence="5 8" id="KW-0067">ATP-binding</keyword>
<comment type="subcellular location">
    <subcellularLocation>
        <location evidence="1 8">Cell membrane</location>
        <topology evidence="1 8">Peripheral membrane protein</topology>
    </subcellularLocation>
</comment>
<dbReference type="Pfam" id="PF00005">
    <property type="entry name" value="ABC_tran"/>
    <property type="match status" value="1"/>
</dbReference>
<evidence type="ECO:0000256" key="1">
    <source>
        <dbReference type="ARBA" id="ARBA00004202"/>
    </source>
</evidence>
<name>A0A537JX48_9BACT</name>
<comment type="caution">
    <text evidence="10">The sequence shown here is derived from an EMBL/GenBank/DDBJ whole genome shotgun (WGS) entry which is preliminary data.</text>
</comment>
<comment type="similarity">
    <text evidence="8">Belongs to the ABC transporter superfamily. Energy-coupling factor EcfA family.</text>
</comment>
<gene>
    <name evidence="10" type="ORF">E6H00_14610</name>
</gene>
<dbReference type="PROSITE" id="PS50893">
    <property type="entry name" value="ABC_TRANSPORTER_2"/>
    <property type="match status" value="1"/>
</dbReference>
<feature type="domain" description="ABC transporter" evidence="9">
    <location>
        <begin position="2"/>
        <end position="244"/>
    </location>
</feature>
<dbReference type="PROSITE" id="PS00211">
    <property type="entry name" value="ABC_TRANSPORTER_1"/>
    <property type="match status" value="1"/>
</dbReference>
<dbReference type="InterPro" id="IPR030946">
    <property type="entry name" value="EcfA2"/>
</dbReference>
<reference evidence="10 11" key="1">
    <citation type="journal article" date="2019" name="Nat. Microbiol.">
        <title>Mediterranean grassland soil C-N compound turnover is dependent on rainfall and depth, and is mediated by genomically divergent microorganisms.</title>
        <authorList>
            <person name="Diamond S."/>
            <person name="Andeer P.F."/>
            <person name="Li Z."/>
            <person name="Crits-Christoph A."/>
            <person name="Burstein D."/>
            <person name="Anantharaman K."/>
            <person name="Lane K.R."/>
            <person name="Thomas B.C."/>
            <person name="Pan C."/>
            <person name="Northen T.R."/>
            <person name="Banfield J.F."/>
        </authorList>
    </citation>
    <scope>NUCLEOTIDE SEQUENCE [LARGE SCALE GENOMIC DNA]</scope>
    <source>
        <strain evidence="10">NP_3</strain>
    </source>
</reference>
<dbReference type="SMART" id="SM00382">
    <property type="entry name" value="AAA"/>
    <property type="match status" value="1"/>
</dbReference>
<dbReference type="InterPro" id="IPR027417">
    <property type="entry name" value="P-loop_NTPase"/>
</dbReference>
<dbReference type="CDD" id="cd03225">
    <property type="entry name" value="ABC_cobalt_CbiO_domain1"/>
    <property type="match status" value="1"/>
</dbReference>
<keyword evidence="2 8" id="KW-0813">Transport</keyword>
<sequence>MIRCEHLTHIYGRGTPLQTQALTDVSLTIAAGEFVGIIGATGSGKSTLVQHFNALLRPTAGHVYLDGGDLHARGVDRRRVRREVGLLFQYPEQQLFEETVSADVAFGPRNLGLDEDEVQMRVRRALTLVGLDPDRFGPRSPFELSGGEMRRAALAGVLSMEPRMLILDEPTAGLDPTGRREILGHVGRLHRERGLAIVLITHSMDAVARLAGRVLVLDRGRLVAEGGPREIFADPARLQALGLGVPQMTLLGQRLRERGLPVRPDILTVAEARTAVLEALRVRGRSHGAL</sequence>
<dbReference type="GO" id="GO:0005524">
    <property type="term" value="F:ATP binding"/>
    <property type="evidence" value="ECO:0007669"/>
    <property type="project" value="UniProtKB-UniRule"/>
</dbReference>
<evidence type="ECO:0000259" key="9">
    <source>
        <dbReference type="PROSITE" id="PS50893"/>
    </source>
</evidence>
<proteinExistence type="inferred from homology"/>